<dbReference type="Proteomes" id="UP001057402">
    <property type="component" value="Chromosome 6"/>
</dbReference>
<proteinExistence type="predicted"/>
<accession>A0ACB9QJI3</accession>
<protein>
    <submittedName>
        <fullName evidence="1">Uncharacterized protein</fullName>
    </submittedName>
</protein>
<sequence length="143" mass="15803">MSPSLPDPDSLSPLASFPLDSTLTLTPRVRLNLSVFPDAGSGVKPVDHWQIKRALLDYLKTASRSLGAASLQFSGAGDPKKRRCGDAIARGVLVVRDLGSVKEEDYEEWKEKEFRGRLDGIELVLGGRGLRFPWRFLLPIVSR</sequence>
<organism evidence="1 2">
    <name type="scientific">Melastoma candidum</name>
    <dbReference type="NCBI Taxonomy" id="119954"/>
    <lineage>
        <taxon>Eukaryota</taxon>
        <taxon>Viridiplantae</taxon>
        <taxon>Streptophyta</taxon>
        <taxon>Embryophyta</taxon>
        <taxon>Tracheophyta</taxon>
        <taxon>Spermatophyta</taxon>
        <taxon>Magnoliopsida</taxon>
        <taxon>eudicotyledons</taxon>
        <taxon>Gunneridae</taxon>
        <taxon>Pentapetalae</taxon>
        <taxon>rosids</taxon>
        <taxon>malvids</taxon>
        <taxon>Myrtales</taxon>
        <taxon>Melastomataceae</taxon>
        <taxon>Melastomatoideae</taxon>
        <taxon>Melastomateae</taxon>
        <taxon>Melastoma</taxon>
    </lineage>
</organism>
<keyword evidence="2" id="KW-1185">Reference proteome</keyword>
<evidence type="ECO:0000313" key="1">
    <source>
        <dbReference type="EMBL" id="KAI4366486.1"/>
    </source>
</evidence>
<evidence type="ECO:0000313" key="2">
    <source>
        <dbReference type="Proteomes" id="UP001057402"/>
    </source>
</evidence>
<name>A0ACB9QJI3_9MYRT</name>
<dbReference type="EMBL" id="CM042885">
    <property type="protein sequence ID" value="KAI4366486.1"/>
    <property type="molecule type" value="Genomic_DNA"/>
</dbReference>
<gene>
    <name evidence="1" type="ORF">MLD38_022358</name>
</gene>
<reference evidence="2" key="1">
    <citation type="journal article" date="2023" name="Front. Plant Sci.">
        <title>Chromosomal-level genome assembly of Melastoma candidum provides insights into trichome evolution.</title>
        <authorList>
            <person name="Zhong Y."/>
            <person name="Wu W."/>
            <person name="Sun C."/>
            <person name="Zou P."/>
            <person name="Liu Y."/>
            <person name="Dai S."/>
            <person name="Zhou R."/>
        </authorList>
    </citation>
    <scope>NUCLEOTIDE SEQUENCE [LARGE SCALE GENOMIC DNA]</scope>
</reference>
<comment type="caution">
    <text evidence="1">The sequence shown here is derived from an EMBL/GenBank/DDBJ whole genome shotgun (WGS) entry which is preliminary data.</text>
</comment>